<sequence>MFGFGKSKQKKKTSQGSGKSESTESEKRQSEKEAEEKIVYFFLISTALFGVVVLYLGISREMSFVSNLILS</sequence>
<feature type="region of interest" description="Disordered" evidence="1">
    <location>
        <begin position="1"/>
        <end position="32"/>
    </location>
</feature>
<organism evidence="3 4">
    <name type="scientific">Fictibacillus phosphorivorans</name>
    <dbReference type="NCBI Taxonomy" id="1221500"/>
    <lineage>
        <taxon>Bacteria</taxon>
        <taxon>Bacillati</taxon>
        <taxon>Bacillota</taxon>
        <taxon>Bacilli</taxon>
        <taxon>Bacillales</taxon>
        <taxon>Fictibacillaceae</taxon>
        <taxon>Fictibacillus</taxon>
    </lineage>
</organism>
<accession>A0A161J7J1</accession>
<dbReference type="RefSeq" id="WP_066398690.1">
    <property type="nucleotide sequence ID" value="NZ_CP015378.1"/>
</dbReference>
<keyword evidence="2" id="KW-0812">Transmembrane</keyword>
<dbReference type="EMBL" id="CP015378">
    <property type="protein sequence ID" value="ANC78869.1"/>
    <property type="molecule type" value="Genomic_DNA"/>
</dbReference>
<keyword evidence="2" id="KW-1133">Transmembrane helix</keyword>
<evidence type="ECO:0000313" key="4">
    <source>
        <dbReference type="Proteomes" id="UP000076623"/>
    </source>
</evidence>
<dbReference type="KEGG" id="fpn:ABE65_019510"/>
<feature type="compositionally biased region" description="Basic and acidic residues" evidence="1">
    <location>
        <begin position="21"/>
        <end position="32"/>
    </location>
</feature>
<dbReference type="STRING" id="1221500.ABE65_019510"/>
<dbReference type="AlphaFoldDB" id="A0A161J7J1"/>
<evidence type="ECO:0000256" key="2">
    <source>
        <dbReference type="SAM" id="Phobius"/>
    </source>
</evidence>
<protein>
    <submittedName>
        <fullName evidence="3">Uncharacterized protein</fullName>
    </submittedName>
</protein>
<dbReference type="Proteomes" id="UP000076623">
    <property type="component" value="Chromosome"/>
</dbReference>
<name>A0A161J7J1_9BACL</name>
<gene>
    <name evidence="3" type="ORF">ABE65_019510</name>
</gene>
<evidence type="ECO:0000256" key="1">
    <source>
        <dbReference type="SAM" id="MobiDB-lite"/>
    </source>
</evidence>
<keyword evidence="2" id="KW-0472">Membrane</keyword>
<feature type="transmembrane region" description="Helical" evidence="2">
    <location>
        <begin position="38"/>
        <end position="58"/>
    </location>
</feature>
<proteinExistence type="predicted"/>
<reference evidence="3 4" key="1">
    <citation type="submission" date="2016-04" db="EMBL/GenBank/DDBJ databases">
        <title>Complete genome sequence of Fictibacillus phosphorivorans G25-29, a strain toxic to nematodes.</title>
        <authorList>
            <person name="Zheng Z."/>
        </authorList>
    </citation>
    <scope>NUCLEOTIDE SEQUENCE [LARGE SCALE GENOMIC DNA]</scope>
    <source>
        <strain evidence="3 4">G25-29</strain>
    </source>
</reference>
<evidence type="ECO:0000313" key="3">
    <source>
        <dbReference type="EMBL" id="ANC78869.1"/>
    </source>
</evidence>
<keyword evidence="4" id="KW-1185">Reference proteome</keyword>